<protein>
    <submittedName>
        <fullName evidence="5">Acetate--CoA ligase family protein</fullName>
    </submittedName>
</protein>
<dbReference type="Proteomes" id="UP001234585">
    <property type="component" value="Plasmid unnamed4"/>
</dbReference>
<dbReference type="InterPro" id="IPR036291">
    <property type="entry name" value="NAD(P)-bd_dom_sf"/>
</dbReference>
<organism evidence="5 6">
    <name type="scientific">Shinella sumterensis</name>
    <dbReference type="NCBI Taxonomy" id="1967501"/>
    <lineage>
        <taxon>Bacteria</taxon>
        <taxon>Pseudomonadati</taxon>
        <taxon>Pseudomonadota</taxon>
        <taxon>Alphaproteobacteria</taxon>
        <taxon>Hyphomicrobiales</taxon>
        <taxon>Rhizobiaceae</taxon>
        <taxon>Shinella</taxon>
    </lineage>
</organism>
<dbReference type="GO" id="GO:0005524">
    <property type="term" value="F:ATP binding"/>
    <property type="evidence" value="ECO:0007669"/>
    <property type="project" value="UniProtKB-KW"/>
</dbReference>
<evidence type="ECO:0000313" key="6">
    <source>
        <dbReference type="Proteomes" id="UP001234585"/>
    </source>
</evidence>
<dbReference type="InterPro" id="IPR032875">
    <property type="entry name" value="Succ_CoA_lig_flav_dom"/>
</dbReference>
<dbReference type="Gene3D" id="3.30.470.20">
    <property type="entry name" value="ATP-grasp fold, B domain"/>
    <property type="match status" value="1"/>
</dbReference>
<dbReference type="PANTHER" id="PTHR43334">
    <property type="entry name" value="ACETATE--COA LIGASE [ADP-FORMING]"/>
    <property type="match status" value="1"/>
</dbReference>
<dbReference type="AlphaFoldDB" id="A0AA50DC10"/>
<dbReference type="InterPro" id="IPR003781">
    <property type="entry name" value="CoA-bd"/>
</dbReference>
<keyword evidence="3" id="KW-0547">Nucleotide-binding</keyword>
<dbReference type="EMBL" id="CP132306">
    <property type="protein sequence ID" value="WLS01070.1"/>
    <property type="molecule type" value="Genomic_DNA"/>
</dbReference>
<dbReference type="Gene3D" id="3.40.50.720">
    <property type="entry name" value="NAD(P)-binding Rossmann-like Domain"/>
    <property type="match status" value="1"/>
</dbReference>
<evidence type="ECO:0000256" key="4">
    <source>
        <dbReference type="ARBA" id="ARBA00022840"/>
    </source>
</evidence>
<dbReference type="GO" id="GO:0006099">
    <property type="term" value="P:tricarboxylic acid cycle"/>
    <property type="evidence" value="ECO:0007669"/>
    <property type="project" value="UniProtKB-KW"/>
</dbReference>
<dbReference type="GO" id="GO:0016874">
    <property type="term" value="F:ligase activity"/>
    <property type="evidence" value="ECO:0007669"/>
    <property type="project" value="UniProtKB-KW"/>
</dbReference>
<dbReference type="SUPFAM" id="SSF56059">
    <property type="entry name" value="Glutathione synthetase ATP-binding domain-like"/>
    <property type="match status" value="1"/>
</dbReference>
<dbReference type="InterPro" id="IPR051538">
    <property type="entry name" value="Acyl-CoA_Synth/Transferase"/>
</dbReference>
<dbReference type="SUPFAM" id="SSF52210">
    <property type="entry name" value="Succinyl-CoA synthetase domains"/>
    <property type="match status" value="2"/>
</dbReference>
<keyword evidence="4" id="KW-0067">ATP-binding</keyword>
<dbReference type="PANTHER" id="PTHR43334:SF1">
    <property type="entry name" value="3-HYDROXYPROPIONATE--COA LIGASE [ADP-FORMING]"/>
    <property type="match status" value="1"/>
</dbReference>
<dbReference type="InterPro" id="IPR013815">
    <property type="entry name" value="ATP_grasp_subdomain_1"/>
</dbReference>
<reference evidence="5 6" key="1">
    <citation type="submission" date="2023-08" db="EMBL/GenBank/DDBJ databases">
        <title>Pathogen: clinical or host-associated sample.</title>
        <authorList>
            <person name="Hergert J."/>
            <person name="Casey R."/>
            <person name="Wagner J."/>
            <person name="Young E.L."/>
            <person name="Oakeson K.F."/>
        </authorList>
    </citation>
    <scope>NUCLEOTIDE SEQUENCE [LARGE SCALE GENOMIC DNA]</scope>
    <source>
        <strain evidence="5 6">1760953</strain>
        <plasmid evidence="5 6">unnamed4</plasmid>
    </source>
</reference>
<proteinExistence type="predicted"/>
<dbReference type="Pfam" id="PF13607">
    <property type="entry name" value="Succ_CoA_lig"/>
    <property type="match status" value="1"/>
</dbReference>
<keyword evidence="5" id="KW-0614">Plasmid</keyword>
<keyword evidence="1" id="KW-0816">Tricarboxylic acid cycle</keyword>
<dbReference type="InterPro" id="IPR016102">
    <property type="entry name" value="Succinyl-CoA_synth-like"/>
</dbReference>
<evidence type="ECO:0000256" key="2">
    <source>
        <dbReference type="ARBA" id="ARBA00022598"/>
    </source>
</evidence>
<dbReference type="Gene3D" id="3.30.1490.20">
    <property type="entry name" value="ATP-grasp fold, A domain"/>
    <property type="match status" value="1"/>
</dbReference>
<evidence type="ECO:0000256" key="1">
    <source>
        <dbReference type="ARBA" id="ARBA00022532"/>
    </source>
</evidence>
<sequence length="711" mass="75654">MDAIDHATSNSGLLSNRLTPMFEPRTIAVAGASERDKSFGLRLAQSVLSAGDHNKINFINPRYSTILGRPCHAGFSELDEAPDLAVLGVGAQNLERSLADAIKRGARSAVIFDACQGETAAGGSLLQRLRDMALEADIPVCGGSGMGIINVPSGCVASFYGAGHLKPGGITLIAHSGSVFTTLAMNDPRFRFDLMVSSGQEIGATIDEYIDYAVTRSSTKVIAVFMEAARDPSRFLSSLKRARDIGVPVVVCKVGRTEESARMARSHTGAIAGSRSAYDAAFEEAGAITVDTVDQLMNVALLCSTGRFPAAGGVGLVTDSGGLRELTMDIAAEAQAPLARFSPATQELLRAALPAQLEPSNPLDCAADLTDDFSRVFVDGVSILADAEEVSMIGLEADLRDDYVYEEGLRELAETLAQRTDKPCFFYTSFGRTNNRALGEALAEKGVPCINGAGEMLAAVSRLQAWADRRRSQRETAPDYAPKAVVDAWRERLLQSTHIDEHFALAMMDGFGVPAAAGEIHEDWEGLRAAASRIGYPVVLKTAAVGIDHKSDEGGVFLNLRDEGALEAAYTRINSLLGTRVIVQRMASKGVELAFGYIHDPDFGPIVMVSAGGVLMEYFSGRQFALAPVNESRALEMIERLPIARLLDGVRGAQPSDKRSAARAFSAFSVMCASMGDVLEEVDVNPVIVSETGALAVDGLVVVKDSGDQHQ</sequence>
<dbReference type="Gene3D" id="3.40.50.261">
    <property type="entry name" value="Succinyl-CoA synthetase domains"/>
    <property type="match status" value="2"/>
</dbReference>
<gene>
    <name evidence="5" type="ORF">Q9313_26470</name>
</gene>
<dbReference type="SMART" id="SM00881">
    <property type="entry name" value="CoA_binding"/>
    <property type="match status" value="1"/>
</dbReference>
<dbReference type="RefSeq" id="WP_306041318.1">
    <property type="nucleotide sequence ID" value="NZ_CP132306.1"/>
</dbReference>
<name>A0AA50DC10_9HYPH</name>
<evidence type="ECO:0000313" key="5">
    <source>
        <dbReference type="EMBL" id="WLS01070.1"/>
    </source>
</evidence>
<accession>A0AA50DC10</accession>
<evidence type="ECO:0000256" key="3">
    <source>
        <dbReference type="ARBA" id="ARBA00022741"/>
    </source>
</evidence>
<dbReference type="Pfam" id="PF13380">
    <property type="entry name" value="CoA_binding_2"/>
    <property type="match status" value="1"/>
</dbReference>
<dbReference type="Pfam" id="PF13549">
    <property type="entry name" value="ATP-grasp_5"/>
    <property type="match status" value="1"/>
</dbReference>
<keyword evidence="6" id="KW-1185">Reference proteome</keyword>
<dbReference type="SUPFAM" id="SSF51735">
    <property type="entry name" value="NAD(P)-binding Rossmann-fold domains"/>
    <property type="match status" value="1"/>
</dbReference>
<geneLocation type="plasmid" evidence="5 6">
    <name>unnamed4</name>
</geneLocation>
<keyword evidence="2 5" id="KW-0436">Ligase</keyword>